<reference evidence="1 2" key="1">
    <citation type="journal article" date="2024" name="BMC Genomics">
        <title>De novo assembly and annotation of Popillia japonica's genome with initial clues to its potential as an invasive pest.</title>
        <authorList>
            <person name="Cucini C."/>
            <person name="Boschi S."/>
            <person name="Funari R."/>
            <person name="Cardaioli E."/>
            <person name="Iannotti N."/>
            <person name="Marturano G."/>
            <person name="Paoli F."/>
            <person name="Bruttini M."/>
            <person name="Carapelli A."/>
            <person name="Frati F."/>
            <person name="Nardi F."/>
        </authorList>
    </citation>
    <scope>NUCLEOTIDE SEQUENCE [LARGE SCALE GENOMIC DNA]</scope>
    <source>
        <strain evidence="1">DMR45628</strain>
    </source>
</reference>
<evidence type="ECO:0000313" key="2">
    <source>
        <dbReference type="Proteomes" id="UP001458880"/>
    </source>
</evidence>
<name>A0AAW1KGZ3_POPJA</name>
<comment type="caution">
    <text evidence="1">The sequence shown here is derived from an EMBL/GenBank/DDBJ whole genome shotgun (WGS) entry which is preliminary data.</text>
</comment>
<dbReference type="Proteomes" id="UP001458880">
    <property type="component" value="Unassembled WGS sequence"/>
</dbReference>
<dbReference type="AlphaFoldDB" id="A0AAW1KGZ3"/>
<dbReference type="PANTHER" id="PTHR14939">
    <property type="entry name" value="F-BOX ONLY PROTEIN 22"/>
    <property type="match status" value="1"/>
</dbReference>
<organism evidence="1 2">
    <name type="scientific">Popillia japonica</name>
    <name type="common">Japanese beetle</name>
    <dbReference type="NCBI Taxonomy" id="7064"/>
    <lineage>
        <taxon>Eukaryota</taxon>
        <taxon>Metazoa</taxon>
        <taxon>Ecdysozoa</taxon>
        <taxon>Arthropoda</taxon>
        <taxon>Hexapoda</taxon>
        <taxon>Insecta</taxon>
        <taxon>Pterygota</taxon>
        <taxon>Neoptera</taxon>
        <taxon>Endopterygota</taxon>
        <taxon>Coleoptera</taxon>
        <taxon>Polyphaga</taxon>
        <taxon>Scarabaeiformia</taxon>
        <taxon>Scarabaeidae</taxon>
        <taxon>Rutelinae</taxon>
        <taxon>Popillia</taxon>
    </lineage>
</organism>
<dbReference type="GO" id="GO:0000209">
    <property type="term" value="P:protein polyubiquitination"/>
    <property type="evidence" value="ECO:0007669"/>
    <property type="project" value="TreeGrafter"/>
</dbReference>
<accession>A0AAW1KGZ3</accession>
<sequence>MSDHKYCVQSLKEKKISENATYELFDFGEALEQIYPLLQIIFENLPYEDLKTALLVNNTWNKYSKDELRKRNNASWLSLSRTKASQLTIQKSNNFKYDSVAFALIFYNYHDIKLQKFICVHDEPVKRMTFSEYLINEIVPKDIDFWVFSCTHVYSPMLSKGIGSNCSFTGLFIPKIPNINVQQFITPFDKTDHIFEKSISQEEHIHCILLFTLSYPNLILKKFTKELFKRDNAEGIAIGGGVISNGIKPFQKDVTKRVFKSNTLFCIAFTEEKNNPAEFDAFSVVISYEVDFKQELINFKKQINLREHNFALRICCAAKDVKDIEKTLFNEVFPNTFLVGLDVDGEIGRDKFQSWQPEEDTPEKKKQKMRYCLCHQYTTIIVILSWGKKIGVAD</sequence>
<protein>
    <recommendedName>
        <fullName evidence="3">F-box domain-containing protein</fullName>
    </recommendedName>
</protein>
<dbReference type="GO" id="GO:0032436">
    <property type="term" value="P:positive regulation of proteasomal ubiquitin-dependent protein catabolic process"/>
    <property type="evidence" value="ECO:0007669"/>
    <property type="project" value="TreeGrafter"/>
</dbReference>
<proteinExistence type="predicted"/>
<dbReference type="PANTHER" id="PTHR14939:SF5">
    <property type="entry name" value="F-BOX ONLY PROTEIN 22"/>
    <property type="match status" value="1"/>
</dbReference>
<gene>
    <name evidence="1" type="ORF">QE152_g23648</name>
</gene>
<keyword evidence="2" id="KW-1185">Reference proteome</keyword>
<dbReference type="EMBL" id="JASPKY010000238">
    <property type="protein sequence ID" value="KAK9717618.1"/>
    <property type="molecule type" value="Genomic_DNA"/>
</dbReference>
<evidence type="ECO:0000313" key="1">
    <source>
        <dbReference type="EMBL" id="KAK9717618.1"/>
    </source>
</evidence>
<evidence type="ECO:0008006" key="3">
    <source>
        <dbReference type="Google" id="ProtNLM"/>
    </source>
</evidence>